<evidence type="ECO:0000313" key="3">
    <source>
        <dbReference type="Proteomes" id="UP000837857"/>
    </source>
</evidence>
<evidence type="ECO:0000313" key="2">
    <source>
        <dbReference type="EMBL" id="CAH2039976.1"/>
    </source>
</evidence>
<protein>
    <submittedName>
        <fullName evidence="2">Uncharacterized protein</fullName>
    </submittedName>
</protein>
<dbReference type="Proteomes" id="UP000837857">
    <property type="component" value="Chromosome 11"/>
</dbReference>
<dbReference type="EMBL" id="OW152823">
    <property type="protein sequence ID" value="CAH2039976.1"/>
    <property type="molecule type" value="Genomic_DNA"/>
</dbReference>
<proteinExistence type="predicted"/>
<name>A0ABN8HSV9_9NEOP</name>
<accession>A0ABN8HSV9</accession>
<gene>
    <name evidence="2" type="ORF">IPOD504_LOCUS2166</name>
</gene>
<reference evidence="2" key="1">
    <citation type="submission" date="2022-03" db="EMBL/GenBank/DDBJ databases">
        <authorList>
            <person name="Martin H S."/>
        </authorList>
    </citation>
    <scope>NUCLEOTIDE SEQUENCE</scope>
</reference>
<feature type="compositionally biased region" description="Basic and acidic residues" evidence="1">
    <location>
        <begin position="117"/>
        <end position="142"/>
    </location>
</feature>
<keyword evidence="3" id="KW-1185">Reference proteome</keyword>
<feature type="non-terminal residue" evidence="2">
    <location>
        <position position="142"/>
    </location>
</feature>
<sequence>MYLSFQESTQHSLTAKRSLLTRDESLTVQFVSRVVRGQTLQPSVVCNKTAAALIREQTAYATGPPLAAVEPQKPPLWGSQCPPITVQAGPAANTPITAVAERPRLVSDTRSSFGAPTRRDLSPAARSELRPDYGPRLEYKRE</sequence>
<evidence type="ECO:0000256" key="1">
    <source>
        <dbReference type="SAM" id="MobiDB-lite"/>
    </source>
</evidence>
<organism evidence="2 3">
    <name type="scientific">Iphiclides podalirius</name>
    <name type="common">scarce swallowtail</name>
    <dbReference type="NCBI Taxonomy" id="110791"/>
    <lineage>
        <taxon>Eukaryota</taxon>
        <taxon>Metazoa</taxon>
        <taxon>Ecdysozoa</taxon>
        <taxon>Arthropoda</taxon>
        <taxon>Hexapoda</taxon>
        <taxon>Insecta</taxon>
        <taxon>Pterygota</taxon>
        <taxon>Neoptera</taxon>
        <taxon>Endopterygota</taxon>
        <taxon>Lepidoptera</taxon>
        <taxon>Glossata</taxon>
        <taxon>Ditrysia</taxon>
        <taxon>Papilionoidea</taxon>
        <taxon>Papilionidae</taxon>
        <taxon>Papilioninae</taxon>
        <taxon>Iphiclides</taxon>
    </lineage>
</organism>
<feature type="region of interest" description="Disordered" evidence="1">
    <location>
        <begin position="96"/>
        <end position="142"/>
    </location>
</feature>